<evidence type="ECO:0000256" key="6">
    <source>
        <dbReference type="ARBA" id="ARBA00022824"/>
    </source>
</evidence>
<dbReference type="SUPFAM" id="SSF50998">
    <property type="entry name" value="Quinoprotein alcohol dehydrogenase-like"/>
    <property type="match status" value="1"/>
</dbReference>
<protein>
    <recommendedName>
        <fullName evidence="15">Guanine nucleotide-exchange factor SEC12</fullName>
    </recommendedName>
</protein>
<evidence type="ECO:0000256" key="8">
    <source>
        <dbReference type="ARBA" id="ARBA00022927"/>
    </source>
</evidence>
<accession>A0A0A8L4R1</accession>
<comment type="function">
    <text evidence="15">Guanine nucleotide-exchange factor (GEF) required for the formation or budding of transport vesicles from the ER.</text>
</comment>
<dbReference type="GO" id="GO:0015031">
    <property type="term" value="P:protein transport"/>
    <property type="evidence" value="ECO:0007669"/>
    <property type="project" value="UniProtKB-KW"/>
</dbReference>
<comment type="similarity">
    <text evidence="14 15">Belongs to the WD repeat SEC12 family.</text>
</comment>
<evidence type="ECO:0000256" key="14">
    <source>
        <dbReference type="ARBA" id="ARBA00061254"/>
    </source>
</evidence>
<sequence>MGKVVDSTIYNIGYPVYGAKFLDDSTLLVAGGGGEGNNGIPNKVSALKIDFEKKKVVKRFRELSLDDSDDSPTTLDCANNIILVGCNEGSEKIKSGRGNNHLRKYVFHNEHLKFVASIDLDGSCKPEDYTKLTCLSSDASVAAIASSKVPTVIRIVNPTNLRETYEVETGNDVKDLHFSPDGKVLSYITATTLEVMSVVTGNFIVRETNFDSNWTMSKIRFVDQDNVIIAATLTKGTGIVLIKVSLKSGIAKVIKSKVITSKFKGVTSLDVDASGNFVALAGNENSVVIVTLRNLRIVKFLKQVHNFAITRIVFSPDSKLLASVSAANTVHVVKIAPKLATSQSLMESLLKFLTNTVLVVIIAVVAYYAHEYNLHLKAINLLQTKYKKYLEKNDSSDYFVLHDYPQQTTLFAETHSRPTSSSSFGETTVSFSVDSTVGPGETSADDVISYTTDNSVTDSELNVSEQLSADGSHLNSEKFSEVEEQLAASSLEETISTSITDQSGTEINSEPNVSETIVDEGDIEKENSEVQLTKAIPTGTRHDEKAAATAEASFSETTVVSDIEEDPVTVIVEQAKTETDMHLTPAVNETSSEMTYDEDTVPEQAVSQEKTDDDTELDAVAEKDEQQHEENTEVEEEVSETSTKTVLVTKTSAELSSGTTNDATFSEVNSVESEHAVDDISTVIPASEAIEEVTHSDYISSELPDSSAPIEKIAEATPLVTVEEYLTETVAEERPIVPTEDVIQSSLSEALIEEPIDGEKGSSIDEYFSDHTLQDNEDTTSDLAEQDVVSDIRTSTTTKIVTETELSVTEEEVKYVTTPIESTDIDLDSAIVTSFDLERTQSTLDADDVDIESEEGFTLEEPTTTALEFVAAEPADSAEVSASPEVTESTASTSKAGTSELEYQQSHYSEVDENEFESSGTTSSVVTTAAASITLGFDSVQLEEQIANEIADADGNSQLDAQNNSETMTEMLTQQQGDDIRSASPELAQDEL</sequence>
<keyword evidence="11" id="KW-0333">Golgi apparatus</keyword>
<keyword evidence="7" id="KW-0931">ER-Golgi transport</keyword>
<keyword evidence="3 15" id="KW-0853">WD repeat</keyword>
<gene>
    <name evidence="17" type="ORF">KLDO_g1416</name>
</gene>
<evidence type="ECO:0000256" key="12">
    <source>
        <dbReference type="ARBA" id="ARBA00023136"/>
    </source>
</evidence>
<name>A0A0A8L4R1_9SACH</name>
<dbReference type="InterPro" id="IPR011047">
    <property type="entry name" value="Quinoprotein_ADH-like_sf"/>
</dbReference>
<evidence type="ECO:0000256" key="3">
    <source>
        <dbReference type="ARBA" id="ARBA00022574"/>
    </source>
</evidence>
<feature type="region of interest" description="Disordered" evidence="16">
    <location>
        <begin position="874"/>
        <end position="920"/>
    </location>
</feature>
<dbReference type="GO" id="GO:0005789">
    <property type="term" value="C:endoplasmic reticulum membrane"/>
    <property type="evidence" value="ECO:0007669"/>
    <property type="project" value="UniProtKB-SubCell"/>
</dbReference>
<dbReference type="PANTHER" id="PTHR23284">
    <property type="entry name" value="PROLACTIN REGULATORY ELEMENT BINDING PROTEIN"/>
    <property type="match status" value="1"/>
</dbReference>
<keyword evidence="13" id="KW-0325">Glycoprotein</keyword>
<dbReference type="GO" id="GO:0006888">
    <property type="term" value="P:endoplasmic reticulum to Golgi vesicle-mediated transport"/>
    <property type="evidence" value="ECO:0007669"/>
    <property type="project" value="UniProtKB-UniRule"/>
</dbReference>
<keyword evidence="4" id="KW-0812">Transmembrane</keyword>
<evidence type="ECO:0000256" key="5">
    <source>
        <dbReference type="ARBA" id="ARBA00022737"/>
    </source>
</evidence>
<dbReference type="InterPro" id="IPR001680">
    <property type="entry name" value="WD40_rpt"/>
</dbReference>
<keyword evidence="18" id="KW-1185">Reference proteome</keyword>
<dbReference type="GO" id="GO:0005096">
    <property type="term" value="F:GTPase activator activity"/>
    <property type="evidence" value="ECO:0007669"/>
    <property type="project" value="UniProtKB-KW"/>
</dbReference>
<dbReference type="EMBL" id="CCBQ010000019">
    <property type="protein sequence ID" value="CDO93114.1"/>
    <property type="molecule type" value="Genomic_DNA"/>
</dbReference>
<dbReference type="FunFam" id="2.130.10.10:FF:000597">
    <property type="entry name" value="Guanine nucleotide-exchange factor SEC12"/>
    <property type="match status" value="1"/>
</dbReference>
<dbReference type="PANTHER" id="PTHR23284:SF0">
    <property type="entry name" value="PROLACTIN REGULATORY ELEMENT-BINDING PROTEIN"/>
    <property type="match status" value="1"/>
</dbReference>
<organism evidence="17 18">
    <name type="scientific">Kluyveromyces dobzhanskii CBS 2104</name>
    <dbReference type="NCBI Taxonomy" id="1427455"/>
    <lineage>
        <taxon>Eukaryota</taxon>
        <taxon>Fungi</taxon>
        <taxon>Dikarya</taxon>
        <taxon>Ascomycota</taxon>
        <taxon>Saccharomycotina</taxon>
        <taxon>Saccharomycetes</taxon>
        <taxon>Saccharomycetales</taxon>
        <taxon>Saccharomycetaceae</taxon>
        <taxon>Kluyveromyces</taxon>
    </lineage>
</organism>
<keyword evidence="5 15" id="KW-0677">Repeat</keyword>
<keyword evidence="9" id="KW-0735">Signal-anchor</keyword>
<dbReference type="SMART" id="SM00320">
    <property type="entry name" value="WD40"/>
    <property type="match status" value="2"/>
</dbReference>
<dbReference type="OrthoDB" id="2013972at2759"/>
<comment type="caution">
    <text evidence="17">The sequence shown here is derived from an EMBL/GenBank/DDBJ whole genome shotgun (WGS) entry which is preliminary data.</text>
</comment>
<dbReference type="GO" id="GO:0000139">
    <property type="term" value="C:Golgi membrane"/>
    <property type="evidence" value="ECO:0007669"/>
    <property type="project" value="UniProtKB-SubCell"/>
</dbReference>
<keyword evidence="10" id="KW-1133">Transmembrane helix</keyword>
<keyword evidence="12" id="KW-0472">Membrane</keyword>
<keyword evidence="2" id="KW-0343">GTPase activation</keyword>
<dbReference type="AlphaFoldDB" id="A0A0A8L4R1"/>
<evidence type="ECO:0000313" key="18">
    <source>
        <dbReference type="Proteomes" id="UP000031516"/>
    </source>
</evidence>
<keyword evidence="6 15" id="KW-0256">Endoplasmic reticulum</keyword>
<evidence type="ECO:0000256" key="9">
    <source>
        <dbReference type="ARBA" id="ARBA00022968"/>
    </source>
</evidence>
<evidence type="ECO:0000256" key="15">
    <source>
        <dbReference type="RuleBase" id="RU369019"/>
    </source>
</evidence>
<evidence type="ECO:0000256" key="13">
    <source>
        <dbReference type="ARBA" id="ARBA00023180"/>
    </source>
</evidence>
<feature type="compositionally biased region" description="Basic and acidic residues" evidence="16">
    <location>
        <begin position="620"/>
        <end position="631"/>
    </location>
</feature>
<reference evidence="17 18" key="1">
    <citation type="submission" date="2014-03" db="EMBL/GenBank/DDBJ databases">
        <title>The genome of Kluyveromyces dobzhanskii.</title>
        <authorList>
            <person name="Nystedt B."/>
            <person name="Astrom S."/>
        </authorList>
    </citation>
    <scope>NUCLEOTIDE SEQUENCE [LARGE SCALE GENOMIC DNA]</scope>
    <source>
        <strain evidence="17 18">CBS 2104</strain>
    </source>
</reference>
<feature type="compositionally biased region" description="Polar residues" evidence="16">
    <location>
        <begin position="884"/>
        <end position="908"/>
    </location>
</feature>
<evidence type="ECO:0000256" key="10">
    <source>
        <dbReference type="ARBA" id="ARBA00022989"/>
    </source>
</evidence>
<feature type="region of interest" description="Disordered" evidence="16">
    <location>
        <begin position="589"/>
        <end position="644"/>
    </location>
</feature>
<proteinExistence type="inferred from homology"/>
<evidence type="ECO:0000256" key="7">
    <source>
        <dbReference type="ARBA" id="ARBA00022892"/>
    </source>
</evidence>
<evidence type="ECO:0000313" key="17">
    <source>
        <dbReference type="EMBL" id="CDO93114.1"/>
    </source>
</evidence>
<dbReference type="Gene3D" id="2.130.10.10">
    <property type="entry name" value="YVTN repeat-like/Quinoprotein amine dehydrogenase"/>
    <property type="match status" value="1"/>
</dbReference>
<comment type="subcellular location">
    <subcellularLocation>
        <location evidence="15">Endoplasmic reticulum membrane</location>
        <topology evidence="15">Single-pass type II membrane protein</topology>
    </subcellularLocation>
    <subcellularLocation>
        <location evidence="15">Golgi apparatus membrane</location>
        <topology evidence="15">Single-pass type II membrane protein</topology>
    </subcellularLocation>
</comment>
<feature type="compositionally biased region" description="Polar residues" evidence="16">
    <location>
        <begin position="955"/>
        <end position="977"/>
    </location>
</feature>
<feature type="region of interest" description="Disordered" evidence="16">
    <location>
        <begin position="951"/>
        <end position="992"/>
    </location>
</feature>
<dbReference type="GO" id="GO:0003400">
    <property type="term" value="P:regulation of COPII vesicle coating"/>
    <property type="evidence" value="ECO:0007669"/>
    <property type="project" value="UniProtKB-UniRule"/>
</dbReference>
<dbReference type="InterPro" id="IPR045260">
    <property type="entry name" value="Sec12-like"/>
</dbReference>
<dbReference type="Proteomes" id="UP000031516">
    <property type="component" value="Unassembled WGS sequence"/>
</dbReference>
<keyword evidence="8 15" id="KW-0653">Protein transport</keyword>
<evidence type="ECO:0000256" key="1">
    <source>
        <dbReference type="ARBA" id="ARBA00022448"/>
    </source>
</evidence>
<dbReference type="GO" id="GO:0005085">
    <property type="term" value="F:guanyl-nucleotide exchange factor activity"/>
    <property type="evidence" value="ECO:0007669"/>
    <property type="project" value="InterPro"/>
</dbReference>
<keyword evidence="1 15" id="KW-0813">Transport</keyword>
<evidence type="ECO:0000256" key="4">
    <source>
        <dbReference type="ARBA" id="ARBA00022692"/>
    </source>
</evidence>
<dbReference type="InterPro" id="IPR015943">
    <property type="entry name" value="WD40/YVTN_repeat-like_dom_sf"/>
</dbReference>
<evidence type="ECO:0000256" key="11">
    <source>
        <dbReference type="ARBA" id="ARBA00023034"/>
    </source>
</evidence>
<evidence type="ECO:0000256" key="16">
    <source>
        <dbReference type="SAM" id="MobiDB-lite"/>
    </source>
</evidence>
<dbReference type="Pfam" id="PF00400">
    <property type="entry name" value="WD40"/>
    <property type="match status" value="1"/>
</dbReference>
<evidence type="ECO:0000256" key="2">
    <source>
        <dbReference type="ARBA" id="ARBA00022468"/>
    </source>
</evidence>